<dbReference type="EMBL" id="MNUE01000057">
    <property type="protein sequence ID" value="OJD30677.1"/>
    <property type="molecule type" value="Genomic_DNA"/>
</dbReference>
<reference evidence="3 4" key="1">
    <citation type="submission" date="2016-10" db="EMBL/GenBank/DDBJ databases">
        <title>Proteomics and genomics reveal pathogen-plant mechanisms compatible with a hemibiotrophic lifestyle of Diplodia corticola.</title>
        <authorList>
            <person name="Fernandes I."/>
            <person name="De Jonge R."/>
            <person name="Van De Peer Y."/>
            <person name="Devreese B."/>
            <person name="Alves A."/>
            <person name="Esteves A.C."/>
        </authorList>
    </citation>
    <scope>NUCLEOTIDE SEQUENCE [LARGE SCALE GENOMIC DNA]</scope>
    <source>
        <strain evidence="3 4">CBS 112549</strain>
    </source>
</reference>
<dbReference type="GeneID" id="31017727"/>
<feature type="transmembrane region" description="Helical" evidence="2">
    <location>
        <begin position="20"/>
        <end position="44"/>
    </location>
</feature>
<keyword evidence="4" id="KW-1185">Reference proteome</keyword>
<protein>
    <submittedName>
        <fullName evidence="3">Putative hrq family protein 4</fullName>
    </submittedName>
</protein>
<proteinExistence type="predicted"/>
<dbReference type="Proteomes" id="UP000183809">
    <property type="component" value="Unassembled WGS sequence"/>
</dbReference>
<name>A0A1J9RT20_9PEZI</name>
<dbReference type="Pfam" id="PF11927">
    <property type="entry name" value="HODM_asu-like"/>
    <property type="match status" value="1"/>
</dbReference>
<evidence type="ECO:0000313" key="3">
    <source>
        <dbReference type="EMBL" id="OJD30677.1"/>
    </source>
</evidence>
<accession>A0A1J9RT20</accession>
<dbReference type="OrthoDB" id="5043642at2759"/>
<evidence type="ECO:0000313" key="4">
    <source>
        <dbReference type="Proteomes" id="UP000183809"/>
    </source>
</evidence>
<evidence type="ECO:0000256" key="1">
    <source>
        <dbReference type="SAM" id="MobiDB-lite"/>
    </source>
</evidence>
<comment type="caution">
    <text evidence="3">The sequence shown here is derived from an EMBL/GenBank/DDBJ whole genome shotgun (WGS) entry which is preliminary data.</text>
</comment>
<organism evidence="3 4">
    <name type="scientific">Diplodia corticola</name>
    <dbReference type="NCBI Taxonomy" id="236234"/>
    <lineage>
        <taxon>Eukaryota</taxon>
        <taxon>Fungi</taxon>
        <taxon>Dikarya</taxon>
        <taxon>Ascomycota</taxon>
        <taxon>Pezizomycotina</taxon>
        <taxon>Dothideomycetes</taxon>
        <taxon>Dothideomycetes incertae sedis</taxon>
        <taxon>Botryosphaeriales</taxon>
        <taxon>Botryosphaeriaceae</taxon>
        <taxon>Diplodia</taxon>
    </lineage>
</organism>
<feature type="region of interest" description="Disordered" evidence="1">
    <location>
        <begin position="50"/>
        <end position="97"/>
    </location>
</feature>
<keyword evidence="2" id="KW-0812">Transmembrane</keyword>
<keyword evidence="2" id="KW-0472">Membrane</keyword>
<keyword evidence="2" id="KW-1133">Transmembrane helix</keyword>
<dbReference type="InterPro" id="IPR021848">
    <property type="entry name" value="HODM_asu-like"/>
</dbReference>
<sequence>MPTDTQPSLLHGLSLPLPLHSIPIVVVVVVVVVLVVLVLIPLFLHHLQRHPIPSPAKPNKNKNNKPPTTNPDTTNPDTTTPTPAPAPCTPNPLAAPPDAWYRDRSLLARDKTYTPTMALRRCPPDDWLRIDANYPARIAHKRNVLRRHGWDPKGGAMAWSCRLSGVQAPEEEEEEEEDLRVQGAVVELLGVLVGYLVGRFPTVWVGEGEGEGGGRVRWLRSLVTGERFEVVEPWGGLSPLEVVARVTEEDLAVLLPGRGEGEGDEDEDEYVLMAAVSAFPAGFDIQEKMGRPLTAIHEPVPMYKEKLRKAMNRFFKKMTADRLVMRVNWGINEREELFFLDGTHLYEGDEASSDENIDINQVQLRVERQVLRRLPRSGAICMLTKTYLYRLVDIAEEPGVAERLSGMLHKLPEKFAFYKRKPVWGKVVLAYLDEMAAKYPDLAANDE</sequence>
<feature type="compositionally biased region" description="Pro residues" evidence="1">
    <location>
        <begin position="82"/>
        <end position="95"/>
    </location>
</feature>
<gene>
    <name evidence="3" type="ORF">BKCO1_5700028</name>
</gene>
<dbReference type="RefSeq" id="XP_020126937.1">
    <property type="nucleotide sequence ID" value="XM_020277466.1"/>
</dbReference>
<dbReference type="AlphaFoldDB" id="A0A1J9RT20"/>
<feature type="compositionally biased region" description="Low complexity" evidence="1">
    <location>
        <begin position="64"/>
        <end position="81"/>
    </location>
</feature>
<evidence type="ECO:0000256" key="2">
    <source>
        <dbReference type="SAM" id="Phobius"/>
    </source>
</evidence>